<comment type="caution">
    <text evidence="2">The sequence shown here is derived from an EMBL/GenBank/DDBJ whole genome shotgun (WGS) entry which is preliminary data.</text>
</comment>
<keyword evidence="3" id="KW-1185">Reference proteome</keyword>
<protein>
    <submittedName>
        <fullName evidence="2">Solute carrier family 4, sodium bicarbonate transporter-like, member 11</fullName>
    </submittedName>
</protein>
<reference evidence="2 3" key="1">
    <citation type="journal article" date="2020" name="G3 (Bethesda)">
        <title>Draft Genome of the Common Snapping Turtle, Chelydra serpentina, a Model for Phenotypic Plasticity in Reptiles.</title>
        <authorList>
            <person name="Das D."/>
            <person name="Singh S.K."/>
            <person name="Bierstedt J."/>
            <person name="Erickson A."/>
            <person name="Galli G.L.J."/>
            <person name="Crossley D.A. 2nd"/>
            <person name="Rhen T."/>
        </authorList>
    </citation>
    <scope>NUCLEOTIDE SEQUENCE [LARGE SCALE GENOMIC DNA]</scope>
    <source>
        <strain evidence="2">KW</strain>
    </source>
</reference>
<dbReference type="InterPro" id="IPR011531">
    <property type="entry name" value="HCO3_transpt-like_TM_dom"/>
</dbReference>
<organism evidence="2 3">
    <name type="scientific">Chelydra serpentina</name>
    <name type="common">Snapping turtle</name>
    <name type="synonym">Testudo serpentina</name>
    <dbReference type="NCBI Taxonomy" id="8475"/>
    <lineage>
        <taxon>Eukaryota</taxon>
        <taxon>Metazoa</taxon>
        <taxon>Chordata</taxon>
        <taxon>Craniata</taxon>
        <taxon>Vertebrata</taxon>
        <taxon>Euteleostomi</taxon>
        <taxon>Archelosauria</taxon>
        <taxon>Testudinata</taxon>
        <taxon>Testudines</taxon>
        <taxon>Cryptodira</taxon>
        <taxon>Durocryptodira</taxon>
        <taxon>Americhelydia</taxon>
        <taxon>Chelydroidea</taxon>
        <taxon>Chelydridae</taxon>
        <taxon>Chelydra</taxon>
    </lineage>
</organism>
<name>A0A8T1S8E4_CHESE</name>
<dbReference type="EMBL" id="JAHGAV010000469">
    <property type="protein sequence ID" value="KAG6925140.1"/>
    <property type="molecule type" value="Genomic_DNA"/>
</dbReference>
<proteinExistence type="predicted"/>
<feature type="non-terminal residue" evidence="2">
    <location>
        <position position="102"/>
    </location>
</feature>
<evidence type="ECO:0000313" key="2">
    <source>
        <dbReference type="EMBL" id="KAG6925140.1"/>
    </source>
</evidence>
<dbReference type="GO" id="GO:0016020">
    <property type="term" value="C:membrane"/>
    <property type="evidence" value="ECO:0007669"/>
    <property type="project" value="InterPro"/>
</dbReference>
<sequence length="102" mass="11676">EIIALFISITFVLDALKGIIKVFKKYYYHEHQGDSYLENTRADVIPSLNTTFLMNSSVSRSIALENQTGMNDVHYGRETAVLSLMLMLGTLWLGHTLYQFKK</sequence>
<dbReference type="GO" id="GO:0006820">
    <property type="term" value="P:monoatomic anion transport"/>
    <property type="evidence" value="ECO:0007669"/>
    <property type="project" value="InterPro"/>
</dbReference>
<dbReference type="AlphaFoldDB" id="A0A8T1S8E4"/>
<dbReference type="Proteomes" id="UP000765507">
    <property type="component" value="Unassembled WGS sequence"/>
</dbReference>
<evidence type="ECO:0000259" key="1">
    <source>
        <dbReference type="Pfam" id="PF00955"/>
    </source>
</evidence>
<accession>A0A8T1S8E4</accession>
<evidence type="ECO:0000313" key="3">
    <source>
        <dbReference type="Proteomes" id="UP000765507"/>
    </source>
</evidence>
<feature type="non-terminal residue" evidence="2">
    <location>
        <position position="1"/>
    </location>
</feature>
<dbReference type="OrthoDB" id="1735926at2759"/>
<feature type="domain" description="Bicarbonate transporter-like transmembrane" evidence="1">
    <location>
        <begin position="1"/>
        <end position="102"/>
    </location>
</feature>
<gene>
    <name evidence="2" type="primary">SLC4A11</name>
    <name evidence="2" type="ORF">G0U57_015276</name>
</gene>
<dbReference type="Pfam" id="PF00955">
    <property type="entry name" value="HCO3_cotransp"/>
    <property type="match status" value="1"/>
</dbReference>